<evidence type="ECO:0000256" key="1">
    <source>
        <dbReference type="ARBA" id="ARBA00005077"/>
    </source>
</evidence>
<dbReference type="GO" id="GO:0006541">
    <property type="term" value="P:glutamine metabolic process"/>
    <property type="evidence" value="ECO:0007669"/>
    <property type="project" value="InterPro"/>
</dbReference>
<keyword evidence="3 8" id="KW-0436">Ligase</keyword>
<feature type="binding site" evidence="8">
    <location>
        <position position="285"/>
    </location>
    <ligand>
        <name>L-glutamine</name>
        <dbReference type="ChEBI" id="CHEBI:58359"/>
    </ligand>
</feature>
<dbReference type="InterPro" id="IPR017926">
    <property type="entry name" value="GATASE"/>
</dbReference>
<dbReference type="HAMAP" id="MF_01209">
    <property type="entry name" value="CPSase_S_chain"/>
    <property type="match status" value="1"/>
</dbReference>
<feature type="binding site" evidence="8">
    <location>
        <position position="244"/>
    </location>
    <ligand>
        <name>L-glutamine</name>
        <dbReference type="ChEBI" id="CHEBI:58359"/>
    </ligand>
</feature>
<evidence type="ECO:0000313" key="10">
    <source>
        <dbReference type="EMBL" id="MBD3110318.1"/>
    </source>
</evidence>
<dbReference type="PRINTS" id="PR00096">
    <property type="entry name" value="GATASE"/>
</dbReference>
<comment type="catalytic activity">
    <reaction evidence="7 8">
        <text>hydrogencarbonate + L-glutamine + 2 ATP + H2O = carbamoyl phosphate + L-glutamate + 2 ADP + phosphate + 2 H(+)</text>
        <dbReference type="Rhea" id="RHEA:18633"/>
        <dbReference type="ChEBI" id="CHEBI:15377"/>
        <dbReference type="ChEBI" id="CHEBI:15378"/>
        <dbReference type="ChEBI" id="CHEBI:17544"/>
        <dbReference type="ChEBI" id="CHEBI:29985"/>
        <dbReference type="ChEBI" id="CHEBI:30616"/>
        <dbReference type="ChEBI" id="CHEBI:43474"/>
        <dbReference type="ChEBI" id="CHEBI:58228"/>
        <dbReference type="ChEBI" id="CHEBI:58359"/>
        <dbReference type="ChEBI" id="CHEBI:456216"/>
        <dbReference type="EC" id="6.3.5.5"/>
    </reaction>
</comment>
<feature type="binding site" evidence="8">
    <location>
        <position position="216"/>
    </location>
    <ligand>
        <name>L-glutamine</name>
        <dbReference type="ChEBI" id="CHEBI:58359"/>
    </ligand>
</feature>
<feature type="region of interest" description="CPSase" evidence="8">
    <location>
        <begin position="1"/>
        <end position="168"/>
    </location>
</feature>
<dbReference type="InterPro" id="IPR050472">
    <property type="entry name" value="Anth_synth/Amidotransfase"/>
</dbReference>
<organism evidence="10 11">
    <name type="scientific">Peribacillus faecalis</name>
    <dbReference type="NCBI Taxonomy" id="2772559"/>
    <lineage>
        <taxon>Bacteria</taxon>
        <taxon>Bacillati</taxon>
        <taxon>Bacillota</taxon>
        <taxon>Bacilli</taxon>
        <taxon>Bacillales</taxon>
        <taxon>Bacillaceae</taxon>
        <taxon>Peribacillus</taxon>
    </lineage>
</organism>
<dbReference type="GO" id="GO:0004088">
    <property type="term" value="F:carbamoyl-phosphate synthase (glutamine-hydrolyzing) activity"/>
    <property type="evidence" value="ECO:0007669"/>
    <property type="project" value="UniProtKB-UniRule"/>
</dbReference>
<dbReference type="InterPro" id="IPR029062">
    <property type="entry name" value="Class_I_gatase-like"/>
</dbReference>
<dbReference type="InterPro" id="IPR035686">
    <property type="entry name" value="CPSase_GATase1"/>
</dbReference>
<dbReference type="EMBL" id="JACXSI010000066">
    <property type="protein sequence ID" value="MBD3110318.1"/>
    <property type="molecule type" value="Genomic_DNA"/>
</dbReference>
<keyword evidence="8" id="KW-0665">Pyrimidine biosynthesis</keyword>
<comment type="similarity">
    <text evidence="2 8">Belongs to the CarA family.</text>
</comment>
<comment type="function">
    <text evidence="8">Small subunit of the glutamine-dependent carbamoyl phosphate synthetase (CPSase). CPSase catalyzes the formation of carbamoyl phosphate from the ammonia moiety of glutamine, carbonate, and phosphate donated by ATP, constituting the first step of 2 biosynthetic pathways, one leading to arginine and/or urea and the other to pyrimidine nucleotides. The small subunit (glutamine amidotransferase) binds and cleaves glutamine to supply the large subunit with the substrate ammonia.</text>
</comment>
<dbReference type="SMART" id="SM01097">
    <property type="entry name" value="CPSase_sm_chain"/>
    <property type="match status" value="1"/>
</dbReference>
<dbReference type="Proteomes" id="UP000602076">
    <property type="component" value="Unassembled WGS sequence"/>
</dbReference>
<feature type="active site" evidence="8">
    <location>
        <position position="328"/>
    </location>
</feature>
<keyword evidence="11" id="KW-1185">Reference proteome</keyword>
<dbReference type="Gene3D" id="3.40.50.880">
    <property type="match status" value="1"/>
</dbReference>
<evidence type="ECO:0000256" key="8">
    <source>
        <dbReference type="HAMAP-Rule" id="MF_01209"/>
    </source>
</evidence>
<dbReference type="InterPro" id="IPR006274">
    <property type="entry name" value="CarbamoylP_synth_ssu"/>
</dbReference>
<evidence type="ECO:0000256" key="2">
    <source>
        <dbReference type="ARBA" id="ARBA00007800"/>
    </source>
</evidence>
<dbReference type="GO" id="GO:0006207">
    <property type="term" value="P:'de novo' pyrimidine nucleobase biosynthetic process"/>
    <property type="evidence" value="ECO:0007669"/>
    <property type="project" value="InterPro"/>
</dbReference>
<dbReference type="GO" id="GO:0006526">
    <property type="term" value="P:L-arginine biosynthetic process"/>
    <property type="evidence" value="ECO:0007669"/>
    <property type="project" value="UniProtKB-UniRule"/>
</dbReference>
<dbReference type="SUPFAM" id="SSF52317">
    <property type="entry name" value="Class I glutamine amidotransferase-like"/>
    <property type="match status" value="1"/>
</dbReference>
<dbReference type="Pfam" id="PF00117">
    <property type="entry name" value="GATase"/>
    <property type="match status" value="1"/>
</dbReference>
<feature type="domain" description="Carbamoyl-phosphate synthase small subunit N-terminal" evidence="9">
    <location>
        <begin position="1"/>
        <end position="133"/>
    </location>
</feature>
<dbReference type="AlphaFoldDB" id="A0A927HEB3"/>
<keyword evidence="6 8" id="KW-0315">Glutamine amidotransferase</keyword>
<feature type="active site" evidence="8">
    <location>
        <position position="330"/>
    </location>
</feature>
<dbReference type="PRINTS" id="PR00097">
    <property type="entry name" value="ANTSNTHASEII"/>
</dbReference>
<dbReference type="Pfam" id="PF00988">
    <property type="entry name" value="CPSase_sm_chain"/>
    <property type="match status" value="1"/>
</dbReference>
<comment type="catalytic activity">
    <reaction evidence="8">
        <text>L-glutamine + H2O = L-glutamate + NH4(+)</text>
        <dbReference type="Rhea" id="RHEA:15889"/>
        <dbReference type="ChEBI" id="CHEBI:15377"/>
        <dbReference type="ChEBI" id="CHEBI:28938"/>
        <dbReference type="ChEBI" id="CHEBI:29985"/>
        <dbReference type="ChEBI" id="CHEBI:58359"/>
    </reaction>
</comment>
<keyword evidence="4 8" id="KW-0547">Nucleotide-binding</keyword>
<reference evidence="10" key="1">
    <citation type="submission" date="2020-09" db="EMBL/GenBank/DDBJ databases">
        <title>Bacillus faecalis sp. nov., a moderately halophilic bacterium isolated from cow faeces.</title>
        <authorList>
            <person name="Jiang L."/>
            <person name="Lee J."/>
        </authorList>
    </citation>
    <scope>NUCLEOTIDE SEQUENCE</scope>
    <source>
        <strain evidence="10">AGMB 02131</strain>
    </source>
</reference>
<dbReference type="GO" id="GO:0044205">
    <property type="term" value="P:'de novo' UMP biosynthetic process"/>
    <property type="evidence" value="ECO:0007669"/>
    <property type="project" value="UniProtKB-UniRule"/>
</dbReference>
<dbReference type="GO" id="GO:0005524">
    <property type="term" value="F:ATP binding"/>
    <property type="evidence" value="ECO:0007669"/>
    <property type="project" value="UniProtKB-UniRule"/>
</dbReference>
<dbReference type="RefSeq" id="WP_190999849.1">
    <property type="nucleotide sequence ID" value="NZ_JACXSI010000066.1"/>
</dbReference>
<dbReference type="PROSITE" id="PS51273">
    <property type="entry name" value="GATASE_TYPE_1"/>
    <property type="match status" value="1"/>
</dbReference>
<dbReference type="Gene3D" id="3.50.30.20">
    <property type="entry name" value="Carbamoyl-phosphate synthase small subunit, N-terminal domain"/>
    <property type="match status" value="1"/>
</dbReference>
<evidence type="ECO:0000256" key="7">
    <source>
        <dbReference type="ARBA" id="ARBA00048816"/>
    </source>
</evidence>
<feature type="binding site" evidence="8">
    <location>
        <position position="288"/>
    </location>
    <ligand>
        <name>L-glutamine</name>
        <dbReference type="ChEBI" id="CHEBI:58359"/>
    </ligand>
</feature>
<dbReference type="EC" id="6.3.5.5" evidence="8"/>
<dbReference type="InterPro" id="IPR036480">
    <property type="entry name" value="CarbP_synth_ssu_N_sf"/>
</dbReference>
<comment type="pathway">
    <text evidence="8">Pyrimidine metabolism; UMP biosynthesis via de novo pathway; (S)-dihydroorotate from bicarbonate: step 1/3.</text>
</comment>
<dbReference type="SUPFAM" id="SSF52021">
    <property type="entry name" value="Carbamoyl phosphate synthetase, small subunit N-terminal domain"/>
    <property type="match status" value="1"/>
</dbReference>
<feature type="binding site" evidence="8">
    <location>
        <position position="47"/>
    </location>
    <ligand>
        <name>L-glutamine</name>
        <dbReference type="ChEBI" id="CHEBI:58359"/>
    </ligand>
</feature>
<dbReference type="PANTHER" id="PTHR43418">
    <property type="entry name" value="MULTIFUNCTIONAL TRYPTOPHAN BIOSYNTHESIS PROTEIN-RELATED"/>
    <property type="match status" value="1"/>
</dbReference>
<feature type="binding site" evidence="8">
    <location>
        <position position="218"/>
    </location>
    <ligand>
        <name>L-glutamine</name>
        <dbReference type="ChEBI" id="CHEBI:58359"/>
    </ligand>
</feature>
<accession>A0A927HEB3</accession>
<dbReference type="PRINTS" id="PR00099">
    <property type="entry name" value="CPSGATASE"/>
</dbReference>
<keyword evidence="5 8" id="KW-0067">ATP-binding</keyword>
<evidence type="ECO:0000259" key="9">
    <source>
        <dbReference type="SMART" id="SM01097"/>
    </source>
</evidence>
<evidence type="ECO:0000256" key="6">
    <source>
        <dbReference type="ARBA" id="ARBA00022962"/>
    </source>
</evidence>
<dbReference type="NCBIfam" id="NF009475">
    <property type="entry name" value="PRK12838.1"/>
    <property type="match status" value="1"/>
</dbReference>
<keyword evidence="8" id="KW-0055">Arginine biosynthesis</keyword>
<dbReference type="PANTHER" id="PTHR43418:SF7">
    <property type="entry name" value="CARBAMOYL-PHOSPHATE SYNTHASE SMALL CHAIN"/>
    <property type="match status" value="1"/>
</dbReference>
<feature type="binding site" evidence="8">
    <location>
        <position position="247"/>
    </location>
    <ligand>
        <name>L-glutamine</name>
        <dbReference type="ChEBI" id="CHEBI:58359"/>
    </ligand>
</feature>
<feature type="active site" description="Nucleophile" evidence="8">
    <location>
        <position position="243"/>
    </location>
</feature>
<evidence type="ECO:0000256" key="5">
    <source>
        <dbReference type="ARBA" id="ARBA00022840"/>
    </source>
</evidence>
<sequence length="360" mass="39524">MKSYVHLENGDVFTGKWLTEQPEGNVTGEIVFFTGMTGYQEVLTDPSYKNQIVVFTYPLIGNYGINHEDFESSKPHVAGVIVHRGDLPHSHYNANSSLVQYLDKWNIPMLGNVDTRAIVKRIRTNGSMQACLTNQADLKLAEINHANEAPVPVVSQKEITVHGNGSHHIVLMDFGYKKSIVNYLIEKGCKVTVVPYNTSYEKIASLQPDGILLSNGPGDPVELLPQIDNISAVASAYPTLGICLGHQLVALAFGGKTKKLLFGHRGANQPVADLVNKTVFMTSQNHSYVVDESSLQQTDLQVRFLQVNDGSVEGLQHAKLPILTAQFHPEANPGPAESSVIFDEFLQNVKSNSGREKVYA</sequence>
<keyword evidence="8" id="KW-0028">Amino-acid biosynthesis</keyword>
<comment type="caution">
    <text evidence="10">The sequence shown here is derived from an EMBL/GenBank/DDBJ whole genome shotgun (WGS) entry which is preliminary data.</text>
</comment>
<gene>
    <name evidence="8" type="primary">carA</name>
    <name evidence="10" type="ORF">IEO70_18490</name>
</gene>
<dbReference type="InterPro" id="IPR002474">
    <property type="entry name" value="CarbamoylP_synth_ssu_N"/>
</dbReference>
<comment type="pathway">
    <text evidence="1 8">Amino-acid biosynthesis; L-arginine biosynthesis; carbamoyl phosphate from bicarbonate: step 1/1.</text>
</comment>
<protein>
    <recommendedName>
        <fullName evidence="8">Carbamoyl phosphate synthase small chain</fullName>
        <ecNumber evidence="8">6.3.5.5</ecNumber>
    </recommendedName>
    <alternativeName>
        <fullName evidence="8">Carbamoyl phosphate synthetase glutamine chain</fullName>
    </alternativeName>
</protein>
<dbReference type="CDD" id="cd01744">
    <property type="entry name" value="GATase1_CPSase"/>
    <property type="match status" value="1"/>
</dbReference>
<proteinExistence type="inferred from homology"/>
<comment type="subunit">
    <text evidence="8">Composed of two chains; the small (or glutamine) chain promotes the hydrolysis of glutamine to ammonia, which is used by the large (or ammonia) chain to synthesize carbamoyl phosphate. Tetramer of heterodimers (alpha,beta)4.</text>
</comment>
<evidence type="ECO:0000313" key="11">
    <source>
        <dbReference type="Proteomes" id="UP000602076"/>
    </source>
</evidence>
<comment type="caution">
    <text evidence="8">Lacks conserved residue(s) required for the propagation of feature annotation.</text>
</comment>
<name>A0A927HEB3_9BACI</name>
<evidence type="ECO:0000256" key="4">
    <source>
        <dbReference type="ARBA" id="ARBA00022741"/>
    </source>
</evidence>
<evidence type="ECO:0000256" key="3">
    <source>
        <dbReference type="ARBA" id="ARBA00022598"/>
    </source>
</evidence>
<dbReference type="NCBIfam" id="TIGR01368">
    <property type="entry name" value="CPSaseIIsmall"/>
    <property type="match status" value="1"/>
</dbReference>